<dbReference type="InterPro" id="IPR009003">
    <property type="entry name" value="Peptidase_S1_PA"/>
</dbReference>
<dbReference type="Pfam" id="PF00089">
    <property type="entry name" value="Trypsin"/>
    <property type="match status" value="1"/>
</dbReference>
<dbReference type="Gene3D" id="2.40.10.10">
    <property type="entry name" value="Trypsin-like serine proteases"/>
    <property type="match status" value="2"/>
</dbReference>
<protein>
    <recommendedName>
        <fullName evidence="2">Peptidase S1 domain-containing protein</fullName>
    </recommendedName>
</protein>
<evidence type="ECO:0000256" key="1">
    <source>
        <dbReference type="SAM" id="SignalP"/>
    </source>
</evidence>
<dbReference type="AlphaFoldDB" id="A0A397VW35"/>
<accession>A0A397VW35</accession>
<dbReference type="GO" id="GO:0006508">
    <property type="term" value="P:proteolysis"/>
    <property type="evidence" value="ECO:0007669"/>
    <property type="project" value="InterPro"/>
</dbReference>
<comment type="caution">
    <text evidence="3">The sequence shown here is derived from an EMBL/GenBank/DDBJ whole genome shotgun (WGS) entry which is preliminary data.</text>
</comment>
<feature type="chain" id="PRO_5017270321" description="Peptidase S1 domain-containing protein" evidence="1">
    <location>
        <begin position="28"/>
        <end position="433"/>
    </location>
</feature>
<keyword evidence="4" id="KW-1185">Reference proteome</keyword>
<dbReference type="CDD" id="cd21112">
    <property type="entry name" value="alphaLP-like"/>
    <property type="match status" value="1"/>
</dbReference>
<feature type="signal peptide" evidence="1">
    <location>
        <begin position="1"/>
        <end position="27"/>
    </location>
</feature>
<dbReference type="InterPro" id="IPR043504">
    <property type="entry name" value="Peptidase_S1_PA_chymotrypsin"/>
</dbReference>
<evidence type="ECO:0000313" key="4">
    <source>
        <dbReference type="Proteomes" id="UP000266673"/>
    </source>
</evidence>
<dbReference type="InterPro" id="IPR001254">
    <property type="entry name" value="Trypsin_dom"/>
</dbReference>
<organism evidence="3 4">
    <name type="scientific">Gigaspora rosea</name>
    <dbReference type="NCBI Taxonomy" id="44941"/>
    <lineage>
        <taxon>Eukaryota</taxon>
        <taxon>Fungi</taxon>
        <taxon>Fungi incertae sedis</taxon>
        <taxon>Mucoromycota</taxon>
        <taxon>Glomeromycotina</taxon>
        <taxon>Glomeromycetes</taxon>
        <taxon>Diversisporales</taxon>
        <taxon>Gigasporaceae</taxon>
        <taxon>Gigaspora</taxon>
    </lineage>
</organism>
<dbReference type="EMBL" id="QKWP01000123">
    <property type="protein sequence ID" value="RIB26795.1"/>
    <property type="molecule type" value="Genomic_DNA"/>
</dbReference>
<dbReference type="SUPFAM" id="SSF50494">
    <property type="entry name" value="Trypsin-like serine proteases"/>
    <property type="match status" value="1"/>
</dbReference>
<evidence type="ECO:0000259" key="2">
    <source>
        <dbReference type="Pfam" id="PF00089"/>
    </source>
</evidence>
<gene>
    <name evidence="3" type="ORF">C2G38_2162465</name>
</gene>
<dbReference type="GO" id="GO:0004252">
    <property type="term" value="F:serine-type endopeptidase activity"/>
    <property type="evidence" value="ECO:0007669"/>
    <property type="project" value="InterPro"/>
</dbReference>
<proteinExistence type="predicted"/>
<keyword evidence="1" id="KW-0732">Signal</keyword>
<name>A0A397VW35_9GLOM</name>
<sequence length="433" mass="48437">MVTKNRYILINLLTTLFMLINHSTIHAKHEHEPLARYWEVPVEKVPDLLTIEENLIMVDSILKPILDNLNFGGTYINAKENKVFINTVNSSMIPIVKSTPEIKPYIDLLSFLNATKSSYQLNTTFNELIILAQELNAYNVEIGINPKFNNIVIDLNHEDDEVNKNFIDSAAKFNPIMQYSEADPTDSTILESNIEKRNGLIFPNLLCGDGLHDRNGKSICSVGLNVRDSNGQDYIMTAGHCGTRSPRNQQGFVDLYQKGWFSPPTYRYVGQLEYYSSNQTYDFGLIRVIGTNVSLSTIISNLDQIPNIYALLFIKDISVITSVGASVCKSGHKTHVTCGEVLELNFATAIRNINTNQTVIKREMIKTNLKGGPGDSGGIVYTYSTNQSVFVLVVGTMVGGSKTRSYFLPLPVSFRVSRIDYNLNLSVVVTRQL</sequence>
<reference evidence="3 4" key="1">
    <citation type="submission" date="2018-06" db="EMBL/GenBank/DDBJ databases">
        <title>Comparative genomics reveals the genomic features of Rhizophagus irregularis, R. cerebriforme, R. diaphanum and Gigaspora rosea, and their symbiotic lifestyle signature.</title>
        <authorList>
            <person name="Morin E."/>
            <person name="San Clemente H."/>
            <person name="Chen E.C.H."/>
            <person name="De La Providencia I."/>
            <person name="Hainaut M."/>
            <person name="Kuo A."/>
            <person name="Kohler A."/>
            <person name="Murat C."/>
            <person name="Tang N."/>
            <person name="Roy S."/>
            <person name="Loubradou J."/>
            <person name="Henrissat B."/>
            <person name="Grigoriev I.V."/>
            <person name="Corradi N."/>
            <person name="Roux C."/>
            <person name="Martin F.M."/>
        </authorList>
    </citation>
    <scope>NUCLEOTIDE SEQUENCE [LARGE SCALE GENOMIC DNA]</scope>
    <source>
        <strain evidence="3 4">DAOM 194757</strain>
    </source>
</reference>
<dbReference type="Proteomes" id="UP000266673">
    <property type="component" value="Unassembled WGS sequence"/>
</dbReference>
<dbReference type="OrthoDB" id="2345133at2759"/>
<evidence type="ECO:0000313" key="3">
    <source>
        <dbReference type="EMBL" id="RIB26795.1"/>
    </source>
</evidence>
<feature type="domain" description="Peptidase S1" evidence="2">
    <location>
        <begin position="222"/>
        <end position="385"/>
    </location>
</feature>